<dbReference type="InterPro" id="IPR002328">
    <property type="entry name" value="ADH_Zn_CS"/>
</dbReference>
<dbReference type="InterPro" id="IPR013149">
    <property type="entry name" value="ADH-like_C"/>
</dbReference>
<feature type="compositionally biased region" description="Basic and acidic residues" evidence="7">
    <location>
        <begin position="369"/>
        <end position="379"/>
    </location>
</feature>
<gene>
    <name evidence="9" type="ORF">GCM10010449_37010</name>
</gene>
<dbReference type="Pfam" id="PF00107">
    <property type="entry name" value="ADH_zinc_N"/>
    <property type="match status" value="1"/>
</dbReference>
<dbReference type="InterPro" id="IPR036291">
    <property type="entry name" value="NAD(P)-bd_dom_sf"/>
</dbReference>
<dbReference type="PANTHER" id="PTHR43161">
    <property type="entry name" value="SORBITOL DEHYDROGENASE"/>
    <property type="match status" value="1"/>
</dbReference>
<sequence length="379" mass="38725">MTEETKTQRAAVLHGPKDLRVEDRPVPAPGPGEVLVRIAAVGLCGSDLHYYAHGENGPNVLRTPTVLGHEPSGVVVAAGPGAEHHTTGTPVAVEPAHPCGRCALCRAGRYNLCPRGTCFGSPPTDGALTEYLVVPEGFVHPLPASMDVRHGALIEPLAVAVHAVRRSGLVPGDRVLVTGAGPIGLLVLQVAIASGAASVTVSDVADARLRHAAELGAETVGAAELTPDPARATALADPEGFDIALDCSGNGGALVGAIRALRPGGTAVVVGNPSAPVTELPLAWMQRQEMSLVTAFRYAGDFPAAIALAGTGRIRLGPLVTASFPLDRADTALTTALTDRSQLKVLVEPGRAPDSGARQPGSAAQRSDSGARQEETARG</sequence>
<dbReference type="RefSeq" id="WP_344522080.1">
    <property type="nucleotide sequence ID" value="NZ_BAAAUG010000063.1"/>
</dbReference>
<feature type="compositionally biased region" description="Basic and acidic residues" evidence="7">
    <location>
        <begin position="15"/>
        <end position="25"/>
    </location>
</feature>
<reference evidence="10" key="1">
    <citation type="journal article" date="2019" name="Int. J. Syst. Evol. Microbiol.">
        <title>The Global Catalogue of Microorganisms (GCM) 10K type strain sequencing project: providing services to taxonomists for standard genome sequencing and annotation.</title>
        <authorList>
            <consortium name="The Broad Institute Genomics Platform"/>
            <consortium name="The Broad Institute Genome Sequencing Center for Infectious Disease"/>
            <person name="Wu L."/>
            <person name="Ma J."/>
        </authorList>
    </citation>
    <scope>NUCLEOTIDE SEQUENCE [LARGE SCALE GENOMIC DNA]</scope>
    <source>
        <strain evidence="10">JCM 9092</strain>
    </source>
</reference>
<dbReference type="Gene3D" id="3.40.50.720">
    <property type="entry name" value="NAD(P)-binding Rossmann-like Domain"/>
    <property type="match status" value="1"/>
</dbReference>
<dbReference type="Proteomes" id="UP001501637">
    <property type="component" value="Unassembled WGS sequence"/>
</dbReference>
<accession>A0ABP6MG44</accession>
<dbReference type="InterPro" id="IPR045306">
    <property type="entry name" value="SDH-like"/>
</dbReference>
<dbReference type="SUPFAM" id="SSF50129">
    <property type="entry name" value="GroES-like"/>
    <property type="match status" value="1"/>
</dbReference>
<dbReference type="SMART" id="SM00829">
    <property type="entry name" value="PKS_ER"/>
    <property type="match status" value="1"/>
</dbReference>
<comment type="similarity">
    <text evidence="2 6">Belongs to the zinc-containing alcohol dehydrogenase family.</text>
</comment>
<keyword evidence="5" id="KW-0560">Oxidoreductase</keyword>
<dbReference type="PANTHER" id="PTHR43161:SF9">
    <property type="entry name" value="SORBITOL DEHYDROGENASE"/>
    <property type="match status" value="1"/>
</dbReference>
<comment type="cofactor">
    <cofactor evidence="1 6">
        <name>Zn(2+)</name>
        <dbReference type="ChEBI" id="CHEBI:29105"/>
    </cofactor>
</comment>
<feature type="region of interest" description="Disordered" evidence="7">
    <location>
        <begin position="1"/>
        <end position="26"/>
    </location>
</feature>
<keyword evidence="4 6" id="KW-0862">Zinc</keyword>
<evidence type="ECO:0000313" key="9">
    <source>
        <dbReference type="EMBL" id="GAA3111247.1"/>
    </source>
</evidence>
<feature type="domain" description="Enoyl reductase (ER)" evidence="8">
    <location>
        <begin position="15"/>
        <end position="347"/>
    </location>
</feature>
<dbReference type="InterPro" id="IPR011032">
    <property type="entry name" value="GroES-like_sf"/>
</dbReference>
<keyword evidence="10" id="KW-1185">Reference proteome</keyword>
<proteinExistence type="inferred from homology"/>
<feature type="region of interest" description="Disordered" evidence="7">
    <location>
        <begin position="344"/>
        <end position="379"/>
    </location>
</feature>
<evidence type="ECO:0000259" key="8">
    <source>
        <dbReference type="SMART" id="SM00829"/>
    </source>
</evidence>
<dbReference type="PROSITE" id="PS00059">
    <property type="entry name" value="ADH_ZINC"/>
    <property type="match status" value="1"/>
</dbReference>
<dbReference type="Gene3D" id="3.90.180.10">
    <property type="entry name" value="Medium-chain alcohol dehydrogenases, catalytic domain"/>
    <property type="match status" value="1"/>
</dbReference>
<name>A0ABP6MG44_9ACTN</name>
<evidence type="ECO:0000256" key="1">
    <source>
        <dbReference type="ARBA" id="ARBA00001947"/>
    </source>
</evidence>
<keyword evidence="3 6" id="KW-0479">Metal-binding</keyword>
<evidence type="ECO:0000256" key="6">
    <source>
        <dbReference type="RuleBase" id="RU361277"/>
    </source>
</evidence>
<dbReference type="CDD" id="cd05285">
    <property type="entry name" value="sorbitol_DH"/>
    <property type="match status" value="1"/>
</dbReference>
<protein>
    <submittedName>
        <fullName evidence="9">NAD(P)-dependent alcohol dehydrogenase</fullName>
    </submittedName>
</protein>
<evidence type="ECO:0000313" key="10">
    <source>
        <dbReference type="Proteomes" id="UP001501637"/>
    </source>
</evidence>
<evidence type="ECO:0000256" key="2">
    <source>
        <dbReference type="ARBA" id="ARBA00008072"/>
    </source>
</evidence>
<evidence type="ECO:0000256" key="3">
    <source>
        <dbReference type="ARBA" id="ARBA00022723"/>
    </source>
</evidence>
<comment type="caution">
    <text evidence="9">The sequence shown here is derived from an EMBL/GenBank/DDBJ whole genome shotgun (WGS) entry which is preliminary data.</text>
</comment>
<evidence type="ECO:0000256" key="7">
    <source>
        <dbReference type="SAM" id="MobiDB-lite"/>
    </source>
</evidence>
<dbReference type="SUPFAM" id="SSF51735">
    <property type="entry name" value="NAD(P)-binding Rossmann-fold domains"/>
    <property type="match status" value="1"/>
</dbReference>
<dbReference type="Pfam" id="PF08240">
    <property type="entry name" value="ADH_N"/>
    <property type="match status" value="1"/>
</dbReference>
<evidence type="ECO:0000256" key="4">
    <source>
        <dbReference type="ARBA" id="ARBA00022833"/>
    </source>
</evidence>
<evidence type="ECO:0000256" key="5">
    <source>
        <dbReference type="ARBA" id="ARBA00023002"/>
    </source>
</evidence>
<organism evidence="9 10">
    <name type="scientific">Streptomyces rectiviolaceus</name>
    <dbReference type="NCBI Taxonomy" id="332591"/>
    <lineage>
        <taxon>Bacteria</taxon>
        <taxon>Bacillati</taxon>
        <taxon>Actinomycetota</taxon>
        <taxon>Actinomycetes</taxon>
        <taxon>Kitasatosporales</taxon>
        <taxon>Streptomycetaceae</taxon>
        <taxon>Streptomyces</taxon>
    </lineage>
</organism>
<dbReference type="InterPro" id="IPR020843">
    <property type="entry name" value="ER"/>
</dbReference>
<dbReference type="InterPro" id="IPR013154">
    <property type="entry name" value="ADH-like_N"/>
</dbReference>
<dbReference type="EMBL" id="BAAAUG010000063">
    <property type="protein sequence ID" value="GAA3111247.1"/>
    <property type="molecule type" value="Genomic_DNA"/>
</dbReference>